<dbReference type="InterPro" id="IPR013976">
    <property type="entry name" value="HDOD"/>
</dbReference>
<feature type="domain" description="HDOD" evidence="2">
    <location>
        <begin position="275"/>
        <end position="474"/>
    </location>
</feature>
<gene>
    <name evidence="3" type="ORF">N868_18180</name>
</gene>
<dbReference type="OrthoDB" id="4814985at2"/>
<dbReference type="AlphaFoldDB" id="A0A0A0BWH5"/>
<dbReference type="PANTHER" id="PTHR33525:SF4">
    <property type="entry name" value="CYCLIC DI-GMP PHOSPHODIESTERASE CDGJ"/>
    <property type="match status" value="1"/>
</dbReference>
<evidence type="ECO:0000256" key="1">
    <source>
        <dbReference type="SAM" id="MobiDB-lite"/>
    </source>
</evidence>
<comment type="caution">
    <text evidence="3">The sequence shown here is derived from an EMBL/GenBank/DDBJ whole genome shotgun (WGS) entry which is preliminary data.</text>
</comment>
<evidence type="ECO:0000313" key="4">
    <source>
        <dbReference type="Proteomes" id="UP000029839"/>
    </source>
</evidence>
<evidence type="ECO:0000259" key="2">
    <source>
        <dbReference type="PROSITE" id="PS51833"/>
    </source>
</evidence>
<proteinExistence type="predicted"/>
<evidence type="ECO:0000313" key="3">
    <source>
        <dbReference type="EMBL" id="KGM12315.1"/>
    </source>
</evidence>
<dbReference type="InterPro" id="IPR052340">
    <property type="entry name" value="RNase_Y/CdgJ"/>
</dbReference>
<name>A0A0A0BWH5_9CELL</name>
<feature type="region of interest" description="Disordered" evidence="1">
    <location>
        <begin position="229"/>
        <end position="264"/>
    </location>
</feature>
<sequence length="475" mass="49344">MNESTPEGAPGAERSVATHARSAAVAAVQGTVHRRPVVTLDGHVVGYWVTVNLDAGVVPTQRATDPGTRHTPDVQAARLHEAYLALDLPNLVADRFVFLPATPAMLDGFVPTPVLPGRVVLVLPTGFEHRPDAVERAAALRGLGMQLAIDDYRGEPAQELLVPQVGFVTVRVGVGPVAPLVHHVHRGRVRVLATDVRDRADEDQCRASGVDAIVGTQAERDLQVTVPGSAGSAAGTVGDAGGSGAASPATVPAARPAADDDASAEQRAAAASRVLRAGQAQCLAVMHLLHDPEMQFGHVSQVIDTDPVLTLRVLHLVNSGAFGLGHEIDTVAQATVLLGARELTTLVTALLLDARPDAMDSLWLILARALTCETLAGDSTAYTVGMLSALAEQLGIPVSVIVEKVGVSQTVAAAMRHEAGPFGPVLAAVRAHERADALTVVTTGFVPEEVSAVYMQAVADALATARAVTREPSGF</sequence>
<organism evidence="3 4">
    <name type="scientific">Cellulomonas carbonis T26</name>
    <dbReference type="NCBI Taxonomy" id="947969"/>
    <lineage>
        <taxon>Bacteria</taxon>
        <taxon>Bacillati</taxon>
        <taxon>Actinomycetota</taxon>
        <taxon>Actinomycetes</taxon>
        <taxon>Micrococcales</taxon>
        <taxon>Cellulomonadaceae</taxon>
        <taxon>Cellulomonas</taxon>
    </lineage>
</organism>
<reference evidence="3 4" key="1">
    <citation type="submission" date="2013-08" db="EMBL/GenBank/DDBJ databases">
        <title>Genome sequencing of Cellulomonas carbonis T26.</title>
        <authorList>
            <person name="Chen F."/>
            <person name="Li Y."/>
            <person name="Wang G."/>
        </authorList>
    </citation>
    <scope>NUCLEOTIDE SEQUENCE [LARGE SCALE GENOMIC DNA]</scope>
    <source>
        <strain evidence="3 4">T26</strain>
    </source>
</reference>
<dbReference type="Pfam" id="PF08668">
    <property type="entry name" value="HDOD"/>
    <property type="match status" value="1"/>
</dbReference>
<accession>A0A0A0BWH5</accession>
<dbReference type="SUPFAM" id="SSF109604">
    <property type="entry name" value="HD-domain/PDEase-like"/>
    <property type="match status" value="1"/>
</dbReference>
<dbReference type="EMBL" id="AXCY01000006">
    <property type="protein sequence ID" value="KGM12315.1"/>
    <property type="molecule type" value="Genomic_DNA"/>
</dbReference>
<reference evidence="3 4" key="2">
    <citation type="journal article" date="2015" name="Stand. Genomic Sci.">
        <title>Draft genome sequence of Cellulomonas carbonis T26(T) and comparative analysis of six Cellulomonas genomes.</title>
        <authorList>
            <person name="Zhuang W."/>
            <person name="Zhang S."/>
            <person name="Xia X."/>
            <person name="Wang G."/>
        </authorList>
    </citation>
    <scope>NUCLEOTIDE SEQUENCE [LARGE SCALE GENOMIC DNA]</scope>
    <source>
        <strain evidence="3 4">T26</strain>
    </source>
</reference>
<protein>
    <recommendedName>
        <fullName evidence="2">HDOD domain-containing protein</fullName>
    </recommendedName>
</protein>
<dbReference type="RefSeq" id="WP_043602801.1">
    <property type="nucleotide sequence ID" value="NZ_AXCY01000006.1"/>
</dbReference>
<feature type="compositionally biased region" description="Low complexity" evidence="1">
    <location>
        <begin position="245"/>
        <end position="256"/>
    </location>
</feature>
<dbReference type="PROSITE" id="PS51833">
    <property type="entry name" value="HDOD"/>
    <property type="match status" value="1"/>
</dbReference>
<dbReference type="Gene3D" id="1.10.3210.10">
    <property type="entry name" value="Hypothetical protein af1432"/>
    <property type="match status" value="1"/>
</dbReference>
<keyword evidence="4" id="KW-1185">Reference proteome</keyword>
<dbReference type="Proteomes" id="UP000029839">
    <property type="component" value="Unassembled WGS sequence"/>
</dbReference>
<dbReference type="PANTHER" id="PTHR33525">
    <property type="match status" value="1"/>
</dbReference>